<dbReference type="InterPro" id="IPR011051">
    <property type="entry name" value="RmlC_Cupin_sf"/>
</dbReference>
<comment type="caution">
    <text evidence="2">The sequence shown here is derived from an EMBL/GenBank/DDBJ whole genome shotgun (WGS) entry which is preliminary data.</text>
</comment>
<dbReference type="Gene3D" id="2.60.120.10">
    <property type="entry name" value="Jelly Rolls"/>
    <property type="match status" value="1"/>
</dbReference>
<gene>
    <name evidence="2" type="ORF">KSP40_PGU006396</name>
</gene>
<dbReference type="InterPro" id="IPR006045">
    <property type="entry name" value="Cupin_1"/>
</dbReference>
<proteinExistence type="predicted"/>
<feature type="domain" description="Cupin type-1" evidence="1">
    <location>
        <begin position="17"/>
        <end position="53"/>
    </location>
</feature>
<evidence type="ECO:0000313" key="3">
    <source>
        <dbReference type="Proteomes" id="UP001412067"/>
    </source>
</evidence>
<evidence type="ECO:0000313" key="2">
    <source>
        <dbReference type="EMBL" id="KAK8968824.1"/>
    </source>
</evidence>
<accession>A0ABR2MZ42</accession>
<dbReference type="EMBL" id="JBBWWR010000003">
    <property type="protein sequence ID" value="KAK8968824.1"/>
    <property type="molecule type" value="Genomic_DNA"/>
</dbReference>
<dbReference type="Proteomes" id="UP001412067">
    <property type="component" value="Unassembled WGS sequence"/>
</dbReference>
<dbReference type="SUPFAM" id="SSF51182">
    <property type="entry name" value="RmlC-like cupins"/>
    <property type="match status" value="1"/>
</dbReference>
<organism evidence="2 3">
    <name type="scientific">Platanthera guangdongensis</name>
    <dbReference type="NCBI Taxonomy" id="2320717"/>
    <lineage>
        <taxon>Eukaryota</taxon>
        <taxon>Viridiplantae</taxon>
        <taxon>Streptophyta</taxon>
        <taxon>Embryophyta</taxon>
        <taxon>Tracheophyta</taxon>
        <taxon>Spermatophyta</taxon>
        <taxon>Magnoliopsida</taxon>
        <taxon>Liliopsida</taxon>
        <taxon>Asparagales</taxon>
        <taxon>Orchidaceae</taxon>
        <taxon>Orchidoideae</taxon>
        <taxon>Orchideae</taxon>
        <taxon>Orchidinae</taxon>
        <taxon>Platanthera</taxon>
    </lineage>
</organism>
<name>A0ABR2MZ42_9ASPA</name>
<protein>
    <recommendedName>
        <fullName evidence="1">Cupin type-1 domain-containing protein</fullName>
    </recommendedName>
</protein>
<sequence>MVRAKGSLHPLTSIKKSTNFCQGDIIAVPASFVHGCYNNGDRSLITLLGTSSSTN</sequence>
<reference evidence="2 3" key="1">
    <citation type="journal article" date="2022" name="Nat. Plants">
        <title>Genomes of leafy and leafless Platanthera orchids illuminate the evolution of mycoheterotrophy.</title>
        <authorList>
            <person name="Li M.H."/>
            <person name="Liu K.W."/>
            <person name="Li Z."/>
            <person name="Lu H.C."/>
            <person name="Ye Q.L."/>
            <person name="Zhang D."/>
            <person name="Wang J.Y."/>
            <person name="Li Y.F."/>
            <person name="Zhong Z.M."/>
            <person name="Liu X."/>
            <person name="Yu X."/>
            <person name="Liu D.K."/>
            <person name="Tu X.D."/>
            <person name="Liu B."/>
            <person name="Hao Y."/>
            <person name="Liao X.Y."/>
            <person name="Jiang Y.T."/>
            <person name="Sun W.H."/>
            <person name="Chen J."/>
            <person name="Chen Y.Q."/>
            <person name="Ai Y."/>
            <person name="Zhai J.W."/>
            <person name="Wu S.S."/>
            <person name="Zhou Z."/>
            <person name="Hsiao Y.Y."/>
            <person name="Wu W.L."/>
            <person name="Chen Y.Y."/>
            <person name="Lin Y.F."/>
            <person name="Hsu J.L."/>
            <person name="Li C.Y."/>
            <person name="Wang Z.W."/>
            <person name="Zhao X."/>
            <person name="Zhong W.Y."/>
            <person name="Ma X.K."/>
            <person name="Ma L."/>
            <person name="Huang J."/>
            <person name="Chen G.Z."/>
            <person name="Huang M.Z."/>
            <person name="Huang L."/>
            <person name="Peng D.H."/>
            <person name="Luo Y.B."/>
            <person name="Zou S.Q."/>
            <person name="Chen S.P."/>
            <person name="Lan S."/>
            <person name="Tsai W.C."/>
            <person name="Van de Peer Y."/>
            <person name="Liu Z.J."/>
        </authorList>
    </citation>
    <scope>NUCLEOTIDE SEQUENCE [LARGE SCALE GENOMIC DNA]</scope>
    <source>
        <strain evidence="2">Lor288</strain>
    </source>
</reference>
<dbReference type="InterPro" id="IPR014710">
    <property type="entry name" value="RmlC-like_jellyroll"/>
</dbReference>
<keyword evidence="3" id="KW-1185">Reference proteome</keyword>
<dbReference type="Pfam" id="PF00190">
    <property type="entry name" value="Cupin_1"/>
    <property type="match status" value="1"/>
</dbReference>
<evidence type="ECO:0000259" key="1">
    <source>
        <dbReference type="Pfam" id="PF00190"/>
    </source>
</evidence>